<organism evidence="3 4">
    <name type="scientific">[Clostridium] leptum DSM 753</name>
    <dbReference type="NCBI Taxonomy" id="428125"/>
    <lineage>
        <taxon>Bacteria</taxon>
        <taxon>Bacillati</taxon>
        <taxon>Bacillota</taxon>
        <taxon>Clostridia</taxon>
        <taxon>Eubacteriales</taxon>
        <taxon>Oscillospiraceae</taxon>
        <taxon>Oscillospiraceae incertae sedis</taxon>
    </lineage>
</organism>
<evidence type="ECO:0000313" key="4">
    <source>
        <dbReference type="Proteomes" id="UP000220611"/>
    </source>
</evidence>
<dbReference type="Proteomes" id="UP000220611">
    <property type="component" value="Unassembled WGS sequence"/>
</dbReference>
<dbReference type="GO" id="GO:0016787">
    <property type="term" value="F:hydrolase activity"/>
    <property type="evidence" value="ECO:0007669"/>
    <property type="project" value="UniProtKB-KW"/>
</dbReference>
<name>A0A855A258_9FIRM</name>
<dbReference type="Pfam" id="PF09588">
    <property type="entry name" value="YqaJ"/>
    <property type="match status" value="1"/>
</dbReference>
<evidence type="ECO:0000259" key="2">
    <source>
        <dbReference type="Pfam" id="PF09588"/>
    </source>
</evidence>
<keyword evidence="4" id="KW-1185">Reference proteome</keyword>
<accession>A0A855A258</accession>
<dbReference type="InterPro" id="IPR011335">
    <property type="entry name" value="Restrct_endonuc-II-like"/>
</dbReference>
<dbReference type="InterPro" id="IPR019080">
    <property type="entry name" value="YqaJ_viral_recombinase"/>
</dbReference>
<keyword evidence="1" id="KW-0378">Hydrolase</keyword>
<protein>
    <recommendedName>
        <fullName evidence="2">YqaJ viral recombinase domain-containing protein</fullName>
    </recommendedName>
</protein>
<dbReference type="Gene3D" id="3.90.320.10">
    <property type="match status" value="1"/>
</dbReference>
<dbReference type="InterPro" id="IPR011604">
    <property type="entry name" value="PDDEXK-like_dom_sf"/>
</dbReference>
<dbReference type="InterPro" id="IPR017482">
    <property type="entry name" value="Lambda-type_endonuclease"/>
</dbReference>
<proteinExistence type="predicted"/>
<feature type="domain" description="YqaJ viral recombinase" evidence="2">
    <location>
        <begin position="26"/>
        <end position="159"/>
    </location>
</feature>
<dbReference type="PANTHER" id="PTHR46609">
    <property type="entry name" value="EXONUCLEASE, PHAGE-TYPE/RECB, C-TERMINAL DOMAIN-CONTAINING PROTEIN"/>
    <property type="match status" value="1"/>
</dbReference>
<dbReference type="PANTHER" id="PTHR46609:SF6">
    <property type="entry name" value="EXONUCLEASE, PHAGE-TYPE_RECB, C-TERMINAL DOMAIN-CONTAINING PROTEIN-RELATED"/>
    <property type="match status" value="1"/>
</dbReference>
<comment type="caution">
    <text evidence="3">The sequence shown here is derived from an EMBL/GenBank/DDBJ whole genome shotgun (WGS) entry which is preliminary data.</text>
</comment>
<sequence length="323" mass="37844">MVFLGLVPCVSRGRRKNRMALMDREKWLEERRKGIGGSDAAALVGMNSYSTPYMVWADKTGRLPEKEDSEAMRQGRDLEQYVAERFTEATGKKVRRHNDIIRNPQYPFAHANIDRSVVGEKAGLECKTTSIMNLKKFKNGEFPENYYAQCVHYMAVTGWERWYLAVLVLNQGFYWFVIERDEDEIEALMKAEKEFWETYVTPDVPPPVDGLKPTSKAISAIFGNVDSENQVDLFGREKLIKEYLETKEIIKRYERENEQRKQMLQQDLAAHELGQAGSYSVTWKFQSKRSFDPKAFSRDYPNVDLSRYYSTTYFRKFDIKERF</sequence>
<dbReference type="AlphaFoldDB" id="A0A855A258"/>
<evidence type="ECO:0000256" key="1">
    <source>
        <dbReference type="ARBA" id="ARBA00022801"/>
    </source>
</evidence>
<dbReference type="NCBIfam" id="TIGR03033">
    <property type="entry name" value="phage_rel_nuc"/>
    <property type="match status" value="1"/>
</dbReference>
<dbReference type="EMBL" id="NOXF01000017">
    <property type="protein sequence ID" value="PEQ23387.1"/>
    <property type="molecule type" value="Genomic_DNA"/>
</dbReference>
<gene>
    <name evidence="3" type="ORF">CH238_13980</name>
</gene>
<dbReference type="OrthoDB" id="46225at2"/>
<reference evidence="3 4" key="1">
    <citation type="submission" date="2017-07" db="EMBL/GenBank/DDBJ databases">
        <title>Prevalence of linear plasmids in Cutibacterium (Propionibacterium) acnes isolates obtained from prostatic tissue.</title>
        <authorList>
            <person name="Davidsson S."/>
            <person name="Carlsson J."/>
            <person name="Molling P."/>
            <person name="Andren O."/>
            <person name="Andersson S.-O."/>
            <person name="Brzuszkiewicz E."/>
            <person name="Poehlein A."/>
            <person name="Al-Zeer M."/>
            <person name="Brinkmann V."/>
            <person name="Scavenius C."/>
            <person name="Nazipi S."/>
            <person name="Soderquist B."/>
            <person name="Bruggemann H."/>
        </authorList>
    </citation>
    <scope>NUCLEOTIDE SEQUENCE [LARGE SCALE GENOMIC DNA]</scope>
    <source>
        <strain evidence="3 4">DSM 753</strain>
    </source>
</reference>
<dbReference type="InterPro" id="IPR051703">
    <property type="entry name" value="NF-kappa-B_Signaling_Reg"/>
</dbReference>
<dbReference type="SUPFAM" id="SSF52980">
    <property type="entry name" value="Restriction endonuclease-like"/>
    <property type="match status" value="1"/>
</dbReference>
<evidence type="ECO:0000313" key="3">
    <source>
        <dbReference type="EMBL" id="PEQ23387.1"/>
    </source>
</evidence>